<sequence>MPTSYNRDVEPHEVRTYSKLKSKLTALTEQKHVAANEKECFQMRMRIFSFASIVFISTAVASAEDWPQWLGPDRSSTWKAEDIVDSFPKSGLKVEWRIPVGLGYSGPAVVNDKVYVLDYVKDSGKVVNNPGGTSKIEGKERIRCLSAEDGKTIWEYDYSCPYEISYAAGPRCTPTVADGKVYALGAEGNLTCLDAQTGKVAWSKDFKSDYKSKTPFWGHAASPLVDGDAVYCLVGGPGSIAVAFDKETGKELWRALDNEETGYCPPTMITHEGTKQLLIWHPKSLNSLNPKTGQVYWSLPLKPQYNMSVTVPRKQGDFLYVSGIGDEAAWIELNGTSQPKISWKGKTREALFCCNSTPFIVGDTIYGSDIQSGDFIAVSLQDGKRLWASKKVTQAGRRDRHATAFIVKHDDHFFLFTEKGDLVLADLSPSVYKEISRFHVLEPTNEAFGRPVVWSHPAFANQSLFARNDKELVRVSLKK</sequence>
<dbReference type="EC" id="1.1.9.1" evidence="2"/>
<dbReference type="SMART" id="SM00564">
    <property type="entry name" value="PQQ"/>
    <property type="match status" value="4"/>
</dbReference>
<dbReference type="Proteomes" id="UP000320839">
    <property type="component" value="Chromosome"/>
</dbReference>
<dbReference type="PANTHER" id="PTHR34512">
    <property type="entry name" value="CELL SURFACE PROTEIN"/>
    <property type="match status" value="1"/>
</dbReference>
<dbReference type="Gene3D" id="2.130.10.10">
    <property type="entry name" value="YVTN repeat-like/Quinoprotein amine dehydrogenase"/>
    <property type="match status" value="1"/>
</dbReference>
<proteinExistence type="predicted"/>
<dbReference type="InterPro" id="IPR018391">
    <property type="entry name" value="PQQ_b-propeller_rpt"/>
</dbReference>
<dbReference type="GO" id="GO:0016491">
    <property type="term" value="F:oxidoreductase activity"/>
    <property type="evidence" value="ECO:0007669"/>
    <property type="project" value="UniProtKB-KW"/>
</dbReference>
<protein>
    <submittedName>
        <fullName evidence="2">Quinohemoprotein alcohol dehydrogenase ADH-IIG</fullName>
        <ecNumber evidence="2">1.1.9.1</ecNumber>
    </submittedName>
</protein>
<evidence type="ECO:0000313" key="3">
    <source>
        <dbReference type="Proteomes" id="UP000320839"/>
    </source>
</evidence>
<reference evidence="2 3" key="1">
    <citation type="submission" date="2019-02" db="EMBL/GenBank/DDBJ databases">
        <title>Deep-cultivation of Planctomycetes and their phenomic and genomic characterization uncovers novel biology.</title>
        <authorList>
            <person name="Wiegand S."/>
            <person name="Jogler M."/>
            <person name="Boedeker C."/>
            <person name="Pinto D."/>
            <person name="Vollmers J."/>
            <person name="Rivas-Marin E."/>
            <person name="Kohn T."/>
            <person name="Peeters S.H."/>
            <person name="Heuer A."/>
            <person name="Rast P."/>
            <person name="Oberbeckmann S."/>
            <person name="Bunk B."/>
            <person name="Jeske O."/>
            <person name="Meyerdierks A."/>
            <person name="Storesund J.E."/>
            <person name="Kallscheuer N."/>
            <person name="Luecker S."/>
            <person name="Lage O.M."/>
            <person name="Pohl T."/>
            <person name="Merkel B.J."/>
            <person name="Hornburger P."/>
            <person name="Mueller R.-W."/>
            <person name="Bruemmer F."/>
            <person name="Labrenz M."/>
            <person name="Spormann A.M."/>
            <person name="Op den Camp H."/>
            <person name="Overmann J."/>
            <person name="Amann R."/>
            <person name="Jetten M.S.M."/>
            <person name="Mascher T."/>
            <person name="Medema M.H."/>
            <person name="Devos D.P."/>
            <person name="Kaster A.-K."/>
            <person name="Ovreas L."/>
            <person name="Rohde M."/>
            <person name="Galperin M.Y."/>
            <person name="Jogler C."/>
        </authorList>
    </citation>
    <scope>NUCLEOTIDE SEQUENCE [LARGE SCALE GENOMIC DNA]</scope>
    <source>
        <strain evidence="2 3">Pan153</strain>
    </source>
</reference>
<evidence type="ECO:0000259" key="1">
    <source>
        <dbReference type="Pfam" id="PF13360"/>
    </source>
</evidence>
<keyword evidence="2" id="KW-0560">Oxidoreductase</keyword>
<feature type="domain" description="Pyrrolo-quinoline quinone repeat" evidence="1">
    <location>
        <begin position="139"/>
        <end position="388"/>
    </location>
</feature>
<dbReference type="InterPro" id="IPR002372">
    <property type="entry name" value="PQQ_rpt_dom"/>
</dbReference>
<dbReference type="InterPro" id="IPR011047">
    <property type="entry name" value="Quinoprotein_ADH-like_sf"/>
</dbReference>
<dbReference type="InterPro" id="IPR015943">
    <property type="entry name" value="WD40/YVTN_repeat-like_dom_sf"/>
</dbReference>
<dbReference type="SUPFAM" id="SSF50998">
    <property type="entry name" value="Quinoprotein alcohol dehydrogenase-like"/>
    <property type="match status" value="1"/>
</dbReference>
<gene>
    <name evidence="2" type="primary">qgdA</name>
    <name evidence="2" type="ORF">Pan153_33630</name>
</gene>
<name>A0A518FQT2_9PLAN</name>
<dbReference type="AlphaFoldDB" id="A0A518FQT2"/>
<dbReference type="PANTHER" id="PTHR34512:SF30">
    <property type="entry name" value="OUTER MEMBRANE PROTEIN ASSEMBLY FACTOR BAMB"/>
    <property type="match status" value="1"/>
</dbReference>
<evidence type="ECO:0000313" key="2">
    <source>
        <dbReference type="EMBL" id="QDV18703.1"/>
    </source>
</evidence>
<accession>A0A518FQT2</accession>
<dbReference type="Pfam" id="PF13360">
    <property type="entry name" value="PQQ_2"/>
    <property type="match status" value="1"/>
</dbReference>
<dbReference type="EMBL" id="CP036317">
    <property type="protein sequence ID" value="QDV18703.1"/>
    <property type="molecule type" value="Genomic_DNA"/>
</dbReference>
<organism evidence="2 3">
    <name type="scientific">Gimesia panareensis</name>
    <dbReference type="NCBI Taxonomy" id="2527978"/>
    <lineage>
        <taxon>Bacteria</taxon>
        <taxon>Pseudomonadati</taxon>
        <taxon>Planctomycetota</taxon>
        <taxon>Planctomycetia</taxon>
        <taxon>Planctomycetales</taxon>
        <taxon>Planctomycetaceae</taxon>
        <taxon>Gimesia</taxon>
    </lineage>
</organism>